<dbReference type="PROSITE" id="PS00108">
    <property type="entry name" value="PROTEIN_KINASE_ST"/>
    <property type="match status" value="1"/>
</dbReference>
<evidence type="ECO:0000256" key="3">
    <source>
        <dbReference type="PROSITE-ProRule" id="PRU10141"/>
    </source>
</evidence>
<dbReference type="Pfam" id="PF00069">
    <property type="entry name" value="Pkinase"/>
    <property type="match status" value="1"/>
</dbReference>
<dbReference type="InterPro" id="IPR008271">
    <property type="entry name" value="Ser/Thr_kinase_AS"/>
</dbReference>
<accession>A0A420HNY7</accession>
<keyword evidence="6" id="KW-0808">Transferase</keyword>
<reference evidence="6 7" key="1">
    <citation type="journal article" date="2018" name="BMC Genomics">
        <title>Comparative genome analyses reveal sequence features reflecting distinct modes of host-adaptation between dicot and monocot powdery mildew.</title>
        <authorList>
            <person name="Wu Y."/>
            <person name="Ma X."/>
            <person name="Pan Z."/>
            <person name="Kale S.D."/>
            <person name="Song Y."/>
            <person name="King H."/>
            <person name="Zhang Q."/>
            <person name="Presley C."/>
            <person name="Deng X."/>
            <person name="Wei C.I."/>
            <person name="Xiao S."/>
        </authorList>
    </citation>
    <scope>NUCLEOTIDE SEQUENCE [LARGE SCALE GENOMIC DNA]</scope>
    <source>
        <strain evidence="6">UMSG2</strain>
    </source>
</reference>
<dbReference type="InterPro" id="IPR017441">
    <property type="entry name" value="Protein_kinase_ATP_BS"/>
</dbReference>
<keyword evidence="1 3" id="KW-0547">Nucleotide-binding</keyword>
<dbReference type="OrthoDB" id="68483at2759"/>
<dbReference type="Gene3D" id="1.10.510.10">
    <property type="entry name" value="Transferase(Phosphotransferase) domain 1"/>
    <property type="match status" value="1"/>
</dbReference>
<dbReference type="GO" id="GO:0005737">
    <property type="term" value="C:cytoplasm"/>
    <property type="evidence" value="ECO:0007669"/>
    <property type="project" value="TreeGrafter"/>
</dbReference>
<dbReference type="CDD" id="cd14008">
    <property type="entry name" value="STKc_LKB1_CaMKK"/>
    <property type="match status" value="1"/>
</dbReference>
<dbReference type="GO" id="GO:0035556">
    <property type="term" value="P:intracellular signal transduction"/>
    <property type="evidence" value="ECO:0007669"/>
    <property type="project" value="TreeGrafter"/>
</dbReference>
<evidence type="ECO:0000313" key="7">
    <source>
        <dbReference type="Proteomes" id="UP000286134"/>
    </source>
</evidence>
<feature type="binding site" evidence="3">
    <location>
        <position position="92"/>
    </location>
    <ligand>
        <name>ATP</name>
        <dbReference type="ChEBI" id="CHEBI:30616"/>
    </ligand>
</feature>
<dbReference type="InterPro" id="IPR011009">
    <property type="entry name" value="Kinase-like_dom_sf"/>
</dbReference>
<keyword evidence="4" id="KW-0723">Serine/threonine-protein kinase</keyword>
<dbReference type="PROSITE" id="PS00107">
    <property type="entry name" value="PROTEIN_KINASE_ATP"/>
    <property type="match status" value="1"/>
</dbReference>
<dbReference type="AlphaFoldDB" id="A0A420HNY7"/>
<dbReference type="PROSITE" id="PS50011">
    <property type="entry name" value="PROTEIN_KINASE_DOM"/>
    <property type="match status" value="1"/>
</dbReference>
<evidence type="ECO:0000256" key="2">
    <source>
        <dbReference type="ARBA" id="ARBA00022840"/>
    </source>
</evidence>
<evidence type="ECO:0000256" key="1">
    <source>
        <dbReference type="ARBA" id="ARBA00022741"/>
    </source>
</evidence>
<proteinExistence type="inferred from homology"/>
<dbReference type="FunFam" id="1.10.510.10:FF:000571">
    <property type="entry name" value="Maternal embryonic leucine zipper kinase"/>
    <property type="match status" value="1"/>
</dbReference>
<dbReference type="EMBL" id="MCFK01006239">
    <property type="protein sequence ID" value="RKF59168.1"/>
    <property type="molecule type" value="Genomic_DNA"/>
</dbReference>
<dbReference type="PANTHER" id="PTHR24346">
    <property type="entry name" value="MAP/MICROTUBULE AFFINITY-REGULATING KINASE"/>
    <property type="match status" value="1"/>
</dbReference>
<comment type="similarity">
    <text evidence="4">Belongs to the protein kinase superfamily.</text>
</comment>
<organism evidence="6 7">
    <name type="scientific">Erysiphe neolycopersici</name>
    <dbReference type="NCBI Taxonomy" id="212602"/>
    <lineage>
        <taxon>Eukaryota</taxon>
        <taxon>Fungi</taxon>
        <taxon>Dikarya</taxon>
        <taxon>Ascomycota</taxon>
        <taxon>Pezizomycotina</taxon>
        <taxon>Leotiomycetes</taxon>
        <taxon>Erysiphales</taxon>
        <taxon>Erysiphaceae</taxon>
        <taxon>Erysiphe</taxon>
    </lineage>
</organism>
<dbReference type="FunFam" id="3.30.200.20:FF:000447">
    <property type="entry name" value="Calcium/calmodulin dependent protein kinase"/>
    <property type="match status" value="1"/>
</dbReference>
<dbReference type="SUPFAM" id="SSF56112">
    <property type="entry name" value="Protein kinase-like (PK-like)"/>
    <property type="match status" value="1"/>
</dbReference>
<sequence>MLSLPSTKDPIFVLITANRFDKSDFHQKPTATQGYLREIKETLNASSKYVKNKYGKTENHINQYILKDEIGRGSYGAVHYAVDQSKTEYAIKVVSKSRLRRRSQSLILKKPQHDRVESMPWPSIHKMNQQCTAQKIHQAQQLQNPLYLVKGEMEVMKRTNHPNILQLIEVLDDPEEDSLYMVLEPCMKDVVTKVGIGEKADPQSPEKCRKWFRQIICGLEHLHEQGIIHRDIKPDNLLLTKDNILKIADFGDSEVFEKGSDMMIFKSAGSPAFTPPELCVKNHGYVSGTAADIWSLGVSLYCMRFGYLPFERFGILELYDAITSDEIKLDVDPSQEPEFHDLMMRLLQKDPEKRANIEQIKVHPWFTNDCSEPLPKSAMHVSEELIKAQAIKIDKLSNNPAFKDQPFAREVKEEFPSLIFGPIRSGATLNYNNQSHETSYDEQEPKSQITASRKILQCPIHKYSRQRIDSGISMDDFKCEHSNNSHTGCPR</sequence>
<comment type="caution">
    <text evidence="6">The sequence shown here is derived from an EMBL/GenBank/DDBJ whole genome shotgun (WGS) entry which is preliminary data.</text>
</comment>
<dbReference type="InterPro" id="IPR000719">
    <property type="entry name" value="Prot_kinase_dom"/>
</dbReference>
<dbReference type="SMART" id="SM00220">
    <property type="entry name" value="S_TKc"/>
    <property type="match status" value="1"/>
</dbReference>
<evidence type="ECO:0000256" key="4">
    <source>
        <dbReference type="RuleBase" id="RU000304"/>
    </source>
</evidence>
<evidence type="ECO:0000259" key="5">
    <source>
        <dbReference type="PROSITE" id="PS50011"/>
    </source>
</evidence>
<keyword evidence="2 3" id="KW-0067">ATP-binding</keyword>
<protein>
    <submittedName>
        <fullName evidence="6">Calcium/calmodulin-dependent protein kinase kinase cmkC</fullName>
    </submittedName>
</protein>
<feature type="domain" description="Protein kinase" evidence="5">
    <location>
        <begin position="64"/>
        <end position="366"/>
    </location>
</feature>
<evidence type="ECO:0000313" key="6">
    <source>
        <dbReference type="EMBL" id="RKF59168.1"/>
    </source>
</evidence>
<dbReference type="Gene3D" id="3.30.200.20">
    <property type="entry name" value="Phosphorylase Kinase, domain 1"/>
    <property type="match status" value="1"/>
</dbReference>
<dbReference type="Proteomes" id="UP000286134">
    <property type="component" value="Unassembled WGS sequence"/>
</dbReference>
<dbReference type="GO" id="GO:0004674">
    <property type="term" value="F:protein serine/threonine kinase activity"/>
    <property type="evidence" value="ECO:0007669"/>
    <property type="project" value="UniProtKB-KW"/>
</dbReference>
<keyword evidence="6" id="KW-0418">Kinase</keyword>
<name>A0A420HNY7_9PEZI</name>
<dbReference type="STRING" id="212602.A0A420HNY7"/>
<dbReference type="PANTHER" id="PTHR24346:SF77">
    <property type="entry name" value="SERINE THREONINE PROTEIN KINASE"/>
    <property type="match status" value="1"/>
</dbReference>
<keyword evidence="7" id="KW-1185">Reference proteome</keyword>
<dbReference type="GO" id="GO:0005524">
    <property type="term" value="F:ATP binding"/>
    <property type="evidence" value="ECO:0007669"/>
    <property type="project" value="UniProtKB-UniRule"/>
</dbReference>
<gene>
    <name evidence="6" type="ORF">OnM2_062041</name>
</gene>